<dbReference type="InterPro" id="IPR011990">
    <property type="entry name" value="TPR-like_helical_dom_sf"/>
</dbReference>
<dbReference type="AlphaFoldDB" id="A0A9P0DQE9"/>
<dbReference type="PANTHER" id="PTHR23271:SF1">
    <property type="entry name" value="U3 SMALL NUCLEOLAR RNA-ASSOCIATED PROTEIN 6 HOMOLOG"/>
    <property type="match status" value="1"/>
</dbReference>
<evidence type="ECO:0000256" key="2">
    <source>
        <dbReference type="ARBA" id="ARBA00022552"/>
    </source>
</evidence>
<protein>
    <recommendedName>
        <fullName evidence="9">U3 small nucleolar RNA-associated protein 6 homolog</fullName>
    </recommendedName>
</protein>
<evidence type="ECO:0000256" key="3">
    <source>
        <dbReference type="ARBA" id="ARBA00022737"/>
    </source>
</evidence>
<evidence type="ECO:0000313" key="7">
    <source>
        <dbReference type="EMBL" id="CAH1169626.1"/>
    </source>
</evidence>
<evidence type="ECO:0000256" key="1">
    <source>
        <dbReference type="ARBA" id="ARBA00004604"/>
    </source>
</evidence>
<keyword evidence="2" id="KW-0698">rRNA processing</keyword>
<sequence length="588" mass="69285">MGELIERHMESMTEEINEMRRTKLFSIEETRLIMKKRKHFECKINGAMKNIQDFKDYIQYEKVILKDIKLRRNKLRIADRKSSIEFKILKRIKYLYEIATQRFSNDFNLCLMYFKFCKESNYNQAASLVIQNMIKHFAHIPEMWKVAAAWHVKKDVNQALSVILKGLTIHQTSETLFSEAIQLELMNRGKDDWTDGSQNKDQLCCQKIQTYVDSIMKNIRSHQFLIKILELLNPYGFTKSVQDKIVKNLMERYPEEADVWHALAQRERNGDHYDEVPGSMHTSNTKFRLDRCFKKYQEGFVMTKSCPDQHRELWSLYLEFLVDLQLHNDNSDMIRNTLLNALRDANDCQMLTERYFVVWVKLLKEETDILDVTEKGLKAIPKSVELWKLKLKYAVIKDNVKNFNQTFKKGVMQLQNKSTPLWMMALRYHILTSSSAVIENIFMSGVQQAEEVGRKMKCEYIQWLVLNKGITEARRKYNDLARTPPFCKELHTIMANLESQELDVNAQELEKVLRLACDQFGGEDSDVWIGLIRCYFEHHKAFESVNSKFDVNELTSRVFREAESKIGHNGPLLADFLGKYDVLKTTEF</sequence>
<keyword evidence="4" id="KW-0539">Nucleus</keyword>
<dbReference type="Pfam" id="PF24892">
    <property type="entry name" value="UTP6_C"/>
    <property type="match status" value="1"/>
</dbReference>
<dbReference type="SUPFAM" id="SSF48452">
    <property type="entry name" value="TPR-like"/>
    <property type="match status" value="1"/>
</dbReference>
<reference evidence="7" key="2">
    <citation type="submission" date="2022-10" db="EMBL/GenBank/DDBJ databases">
        <authorList>
            <consortium name="ENA_rothamsted_submissions"/>
            <consortium name="culmorum"/>
            <person name="King R."/>
        </authorList>
    </citation>
    <scope>NUCLEOTIDE SEQUENCE</scope>
</reference>
<dbReference type="PANTHER" id="PTHR23271">
    <property type="entry name" value="HEPATOCELLULAR CARCINOMA-ASSOCIATED ANTIGEN 66"/>
    <property type="match status" value="1"/>
</dbReference>
<evidence type="ECO:0000259" key="5">
    <source>
        <dbReference type="Pfam" id="PF08640"/>
    </source>
</evidence>
<organism evidence="7 8">
    <name type="scientific">Phaedon cochleariae</name>
    <name type="common">Mustard beetle</name>
    <dbReference type="NCBI Taxonomy" id="80249"/>
    <lineage>
        <taxon>Eukaryota</taxon>
        <taxon>Metazoa</taxon>
        <taxon>Ecdysozoa</taxon>
        <taxon>Arthropoda</taxon>
        <taxon>Hexapoda</taxon>
        <taxon>Insecta</taxon>
        <taxon>Pterygota</taxon>
        <taxon>Neoptera</taxon>
        <taxon>Endopterygota</taxon>
        <taxon>Coleoptera</taxon>
        <taxon>Polyphaga</taxon>
        <taxon>Cucujiformia</taxon>
        <taxon>Chrysomeloidea</taxon>
        <taxon>Chrysomelidae</taxon>
        <taxon>Chrysomelinae</taxon>
        <taxon>Chrysomelini</taxon>
        <taxon>Phaedon</taxon>
    </lineage>
</organism>
<evidence type="ECO:0000259" key="6">
    <source>
        <dbReference type="Pfam" id="PF24892"/>
    </source>
</evidence>
<evidence type="ECO:0000256" key="4">
    <source>
        <dbReference type="ARBA" id="ARBA00023242"/>
    </source>
</evidence>
<accession>A0A9P0DQE9</accession>
<dbReference type="EMBL" id="OU896711">
    <property type="protein sequence ID" value="CAH1169626.1"/>
    <property type="molecule type" value="Genomic_DNA"/>
</dbReference>
<name>A0A9P0DQE9_PHACE</name>
<dbReference type="GO" id="GO:0030515">
    <property type="term" value="F:snoRNA binding"/>
    <property type="evidence" value="ECO:0007669"/>
    <property type="project" value="InterPro"/>
</dbReference>
<comment type="subcellular location">
    <subcellularLocation>
        <location evidence="1">Nucleus</location>
        <location evidence="1">Nucleolus</location>
    </subcellularLocation>
</comment>
<gene>
    <name evidence="7" type="ORF">PHAECO_LOCUS9524</name>
</gene>
<feature type="domain" description="U3 small nucleolar RNA-associated protein 6 homolog C-terminal" evidence="6">
    <location>
        <begin position="291"/>
        <end position="546"/>
    </location>
</feature>
<keyword evidence="3" id="KW-0677">Repeat</keyword>
<proteinExistence type="predicted"/>
<dbReference type="Gene3D" id="1.25.40.10">
    <property type="entry name" value="Tetratricopeptide repeat domain"/>
    <property type="match status" value="2"/>
</dbReference>
<keyword evidence="8" id="KW-1185">Reference proteome</keyword>
<dbReference type="InterPro" id="IPR055347">
    <property type="entry name" value="UTP6_N"/>
</dbReference>
<dbReference type="InterPro" id="IPR013949">
    <property type="entry name" value="Utp6"/>
</dbReference>
<reference evidence="7" key="1">
    <citation type="submission" date="2022-01" db="EMBL/GenBank/DDBJ databases">
        <authorList>
            <person name="King R."/>
        </authorList>
    </citation>
    <scope>NUCLEOTIDE SEQUENCE</scope>
</reference>
<dbReference type="Proteomes" id="UP001153737">
    <property type="component" value="Chromosome 5"/>
</dbReference>
<evidence type="ECO:0008006" key="9">
    <source>
        <dbReference type="Google" id="ProtNLM"/>
    </source>
</evidence>
<evidence type="ECO:0000313" key="8">
    <source>
        <dbReference type="Proteomes" id="UP001153737"/>
    </source>
</evidence>
<dbReference type="GO" id="GO:0000462">
    <property type="term" value="P:maturation of SSU-rRNA from tricistronic rRNA transcript (SSU-rRNA, 5.8S rRNA, LSU-rRNA)"/>
    <property type="evidence" value="ECO:0007669"/>
    <property type="project" value="InterPro"/>
</dbReference>
<dbReference type="GO" id="GO:0032040">
    <property type="term" value="C:small-subunit processome"/>
    <property type="evidence" value="ECO:0007669"/>
    <property type="project" value="TreeGrafter"/>
</dbReference>
<dbReference type="OrthoDB" id="28112at2759"/>
<dbReference type="GO" id="GO:0034388">
    <property type="term" value="C:Pwp2p-containing subcomplex of 90S preribosome"/>
    <property type="evidence" value="ECO:0007669"/>
    <property type="project" value="TreeGrafter"/>
</dbReference>
<dbReference type="InterPro" id="IPR056907">
    <property type="entry name" value="UTP6_C"/>
</dbReference>
<feature type="domain" description="U3 small nucleolar RNA-associated protein 6 N-terminal" evidence="5">
    <location>
        <begin position="9"/>
        <end position="91"/>
    </location>
</feature>
<dbReference type="Pfam" id="PF08640">
    <property type="entry name" value="U3_assoc_6"/>
    <property type="match status" value="1"/>
</dbReference>